<sequence length="1193" mass="130043">MSKDSVICIISSDEEDNSESASSAKKSGACSGDAKLPTPAINHPQVPKQDQNRNAFRKEIQKYISRASKASPADQPGPKSPTSAYEENMRRKLQNAKSTDQTPTVPLSPSKYYQKSALSKTLQGVQKPNHKKKLSLSYQKISQDQDKSIPNKGQQQEQSKETKYYKQTSNGLKKLKMPSALPHPTTEPTSKQTTSLQQETITAALSTTQTSQASSKPQSASSTAPSKKVDKQKISISNHSKQQKSESRTINPLSADNSKTKTLTTFHPSSSMTPPTSTNQKLLQSVKQPITGQIPSSSNQKVTTSSITTSQPITNRLAPSSLVSRSLSNKPTPTTLLSQPITGQSTLPVSTAQLITSRPASTCTTTSSISTASAQFVKAVSSCNHATSKTADNSIQQPKPRSSLSSDNVLPSSSDPKPKNIQSIAPPPKQPAANNSIVILSDSDSEDEQTKPQTSKTSTNNPKTPNGRLENLVGKLHKTPSTKQCFVNLDTLRPSPKKKQVKKSPLKVVGLNPLSTGSNSSTQAPGSSGATSSLIGTPLSGTPLKVSKKARIKILEKKLESMEKQINQFAKQEVSLYEMDHEESAYIQEAKLKENFVRLWTKYCKLVGDDPDEVVSVRKKVKVRASPFPEINREVERYVNRSGTFPNIFDIKTVCVQANNKYELSIRENDLGGMARDIFVEVGQKLQKNRERDLRATSGNILTDEALKCPDPALEDVELKTKLKRNRKIAKKKTEDVFNDFVQQQYDQMRGAANVGSDDDTEENDDDEEDDHSEIESLRRQNLITNKKVKQKLIKSKIKGQPPSKKMKSTEMKKKGSSSTTVINVTLSSSQEEPQKKIDCQVTVNASPSSLSTPIVKPSPTPKVPTSTFVKPATSKVSTSSLVKSSLLSKAPASTFVKPPKVSTSSLVRPSTPKVSTSSSPVTSSVFTGKSSDLKSSTSPQFLKSSASPKNPNSTLTKSSTVTLSKSPLKNLLTKPSDDRSGSPNKLLSKVTGSSKPAWASLKPPKTTQSYSFNAITNQHSKTIHAKTNKEIPSTNPKPATESSISKKSHSETVSKSPNKKHTNRDPIPEEHRNNFQAKDYPGFNNSRKRPNSESKTLESSKASLNPSNNIQKQSESHRDSNQNIPALDKEQDAVAIPTKPNSIKNSSDYESPLKRFRAKLKADKLKAEKNRLTALKPISKPSAIVIIDSDED</sequence>
<dbReference type="GO" id="GO:0042393">
    <property type="term" value="F:histone binding"/>
    <property type="evidence" value="ECO:0007669"/>
    <property type="project" value="InterPro"/>
</dbReference>
<feature type="compositionally biased region" description="Low complexity" evidence="2">
    <location>
        <begin position="202"/>
        <end position="226"/>
    </location>
</feature>
<dbReference type="Gene3D" id="1.20.58.2170">
    <property type="match status" value="1"/>
</dbReference>
<feature type="compositionally biased region" description="Basic residues" evidence="2">
    <location>
        <begin position="495"/>
        <end position="505"/>
    </location>
</feature>
<feature type="compositionally biased region" description="Polar residues" evidence="2">
    <location>
        <begin position="95"/>
        <end position="126"/>
    </location>
</feature>
<accession>A0A7M5VEL7</accession>
<feature type="compositionally biased region" description="Polar residues" evidence="2">
    <location>
        <begin position="927"/>
        <end position="953"/>
    </location>
</feature>
<feature type="region of interest" description="Disordered" evidence="2">
    <location>
        <begin position="844"/>
        <end position="1153"/>
    </location>
</feature>
<feature type="domain" description="Daxx histone-binding" evidence="3">
    <location>
        <begin position="657"/>
        <end position="743"/>
    </location>
</feature>
<feature type="compositionally biased region" description="Polar residues" evidence="2">
    <location>
        <begin position="513"/>
        <end position="535"/>
    </location>
</feature>
<feature type="region of interest" description="Disordered" evidence="2">
    <location>
        <begin position="386"/>
        <end position="539"/>
    </location>
</feature>
<evidence type="ECO:0000313" key="4">
    <source>
        <dbReference type="EnsemblMetazoa" id="CLYHEMP011848.1"/>
    </source>
</evidence>
<dbReference type="InterPro" id="IPR046378">
    <property type="entry name" value="DAXX_histone-bd"/>
</dbReference>
<dbReference type="GO" id="GO:0050681">
    <property type="term" value="F:nuclear androgen receptor binding"/>
    <property type="evidence" value="ECO:0007669"/>
    <property type="project" value="TreeGrafter"/>
</dbReference>
<evidence type="ECO:0000256" key="1">
    <source>
        <dbReference type="SAM" id="Coils"/>
    </source>
</evidence>
<feature type="compositionally biased region" description="Polar residues" evidence="2">
    <location>
        <begin position="248"/>
        <end position="263"/>
    </location>
</feature>
<feature type="compositionally biased region" description="Acidic residues" evidence="2">
    <location>
        <begin position="757"/>
        <end position="773"/>
    </location>
</feature>
<evidence type="ECO:0000313" key="5">
    <source>
        <dbReference type="Proteomes" id="UP000594262"/>
    </source>
</evidence>
<feature type="compositionally biased region" description="Polar residues" evidence="2">
    <location>
        <begin position="1031"/>
        <end position="1057"/>
    </location>
</feature>
<feature type="compositionally biased region" description="Basic residues" evidence="2">
    <location>
        <begin position="787"/>
        <end position="798"/>
    </location>
</feature>
<reference evidence="4" key="1">
    <citation type="submission" date="2021-01" db="UniProtKB">
        <authorList>
            <consortium name="EnsemblMetazoa"/>
        </authorList>
    </citation>
    <scope>IDENTIFICATION</scope>
</reference>
<feature type="compositionally biased region" description="Polar residues" evidence="2">
    <location>
        <begin position="1006"/>
        <end position="1021"/>
    </location>
</feature>
<dbReference type="EnsemblMetazoa" id="CLYHEMT011848.1">
    <property type="protein sequence ID" value="CLYHEMP011848.1"/>
    <property type="gene ID" value="CLYHEMG011848"/>
</dbReference>
<feature type="compositionally biased region" description="Polar residues" evidence="2">
    <location>
        <begin position="1140"/>
        <end position="1150"/>
    </location>
</feature>
<protein>
    <recommendedName>
        <fullName evidence="3">Daxx histone-binding domain-containing protein</fullName>
    </recommendedName>
</protein>
<feature type="compositionally biased region" description="Low complexity" evidence="2">
    <location>
        <begin position="402"/>
        <end position="415"/>
    </location>
</feature>
<feature type="compositionally biased region" description="Low complexity" evidence="2">
    <location>
        <begin position="19"/>
        <end position="35"/>
    </location>
</feature>
<dbReference type="GO" id="GO:0042981">
    <property type="term" value="P:regulation of apoptotic process"/>
    <property type="evidence" value="ECO:0007669"/>
    <property type="project" value="TreeGrafter"/>
</dbReference>
<dbReference type="AlphaFoldDB" id="A0A7M5VEL7"/>
<name>A0A7M5VEL7_9CNID</name>
<dbReference type="PANTHER" id="PTHR12766">
    <property type="entry name" value="DEATH DOMAIN-ASSOCIATED PROTEIN 6 DAXX"/>
    <property type="match status" value="1"/>
</dbReference>
<feature type="compositionally biased region" description="Polar residues" evidence="2">
    <location>
        <begin position="982"/>
        <end position="995"/>
    </location>
</feature>
<feature type="compositionally biased region" description="Polar residues" evidence="2">
    <location>
        <begin position="386"/>
        <end position="400"/>
    </location>
</feature>
<dbReference type="GO" id="GO:0003713">
    <property type="term" value="F:transcription coactivator activity"/>
    <property type="evidence" value="ECO:0007669"/>
    <property type="project" value="TreeGrafter"/>
</dbReference>
<feature type="region of interest" description="Disordered" evidence="2">
    <location>
        <begin position="1"/>
        <end position="342"/>
    </location>
</feature>
<dbReference type="RefSeq" id="XP_066922526.1">
    <property type="nucleotide sequence ID" value="XM_067066425.1"/>
</dbReference>
<dbReference type="GO" id="GO:0003714">
    <property type="term" value="F:transcription corepressor activity"/>
    <property type="evidence" value="ECO:0007669"/>
    <property type="project" value="TreeGrafter"/>
</dbReference>
<keyword evidence="5" id="KW-1185">Reference proteome</keyword>
<organism evidence="4 5">
    <name type="scientific">Clytia hemisphaerica</name>
    <dbReference type="NCBI Taxonomy" id="252671"/>
    <lineage>
        <taxon>Eukaryota</taxon>
        <taxon>Metazoa</taxon>
        <taxon>Cnidaria</taxon>
        <taxon>Hydrozoa</taxon>
        <taxon>Hydroidolina</taxon>
        <taxon>Leptothecata</taxon>
        <taxon>Obeliida</taxon>
        <taxon>Clytiidae</taxon>
        <taxon>Clytia</taxon>
    </lineage>
</organism>
<dbReference type="OrthoDB" id="7492809at2759"/>
<feature type="compositionally biased region" description="Basic and acidic residues" evidence="2">
    <location>
        <begin position="1064"/>
        <end position="1074"/>
    </location>
</feature>
<feature type="coiled-coil region" evidence="1">
    <location>
        <begin position="545"/>
        <end position="572"/>
    </location>
</feature>
<dbReference type="GO" id="GO:0006334">
    <property type="term" value="P:nucleosome assembly"/>
    <property type="evidence" value="ECO:0007669"/>
    <property type="project" value="TreeGrafter"/>
</dbReference>
<evidence type="ECO:0000259" key="3">
    <source>
        <dbReference type="Pfam" id="PF20920"/>
    </source>
</evidence>
<feature type="compositionally biased region" description="Low complexity" evidence="2">
    <location>
        <begin position="954"/>
        <end position="970"/>
    </location>
</feature>
<feature type="region of interest" description="Disordered" evidence="2">
    <location>
        <begin position="752"/>
        <end position="820"/>
    </location>
</feature>
<feature type="compositionally biased region" description="Polar residues" evidence="2">
    <location>
        <begin position="451"/>
        <end position="464"/>
    </location>
</feature>
<evidence type="ECO:0000256" key="2">
    <source>
        <dbReference type="SAM" id="MobiDB-lite"/>
    </source>
</evidence>
<dbReference type="PANTHER" id="PTHR12766:SF7">
    <property type="entry name" value="DEATH DOMAIN-ASSOCIATED PROTEIN 6"/>
    <property type="match status" value="1"/>
</dbReference>
<feature type="compositionally biased region" description="Low complexity" evidence="2">
    <location>
        <begin position="910"/>
        <end position="926"/>
    </location>
</feature>
<dbReference type="GO" id="GO:0016605">
    <property type="term" value="C:PML body"/>
    <property type="evidence" value="ECO:0007669"/>
    <property type="project" value="TreeGrafter"/>
</dbReference>
<feature type="compositionally biased region" description="Polar residues" evidence="2">
    <location>
        <begin position="311"/>
        <end position="342"/>
    </location>
</feature>
<dbReference type="GeneID" id="136809867"/>
<feature type="compositionally biased region" description="Polar residues" evidence="2">
    <location>
        <begin position="1100"/>
        <end position="1114"/>
    </location>
</feature>
<feature type="compositionally biased region" description="Low complexity" evidence="2">
    <location>
        <begin position="264"/>
        <end position="278"/>
    </location>
</feature>
<feature type="compositionally biased region" description="Polar residues" evidence="2">
    <location>
        <begin position="186"/>
        <end position="201"/>
    </location>
</feature>
<proteinExistence type="predicted"/>
<dbReference type="Pfam" id="PF20920">
    <property type="entry name" value="DAXX_hist_bd"/>
    <property type="match status" value="1"/>
</dbReference>
<keyword evidence="1" id="KW-0175">Coiled coil</keyword>
<feature type="compositionally biased region" description="Low complexity" evidence="2">
    <location>
        <begin position="864"/>
        <end position="895"/>
    </location>
</feature>
<dbReference type="Proteomes" id="UP000594262">
    <property type="component" value="Unplaced"/>
</dbReference>
<feature type="compositionally biased region" description="Polar residues" evidence="2">
    <location>
        <begin position="279"/>
        <end position="302"/>
    </location>
</feature>
<dbReference type="InterPro" id="IPR046426">
    <property type="entry name" value="DAXX_histone-bd_sf"/>
</dbReference>